<keyword evidence="1" id="KW-0732">Signal</keyword>
<organism evidence="2 3">
    <name type="scientific">Flavobacterium hydatis</name>
    <name type="common">Cytophaga aquatilis</name>
    <dbReference type="NCBI Taxonomy" id="991"/>
    <lineage>
        <taxon>Bacteria</taxon>
        <taxon>Pseudomonadati</taxon>
        <taxon>Bacteroidota</taxon>
        <taxon>Flavobacteriia</taxon>
        <taxon>Flavobacteriales</taxon>
        <taxon>Flavobacteriaceae</taxon>
        <taxon>Flavobacterium</taxon>
    </lineage>
</organism>
<reference evidence="2 3" key="1">
    <citation type="submission" date="2016-11" db="EMBL/GenBank/DDBJ databases">
        <title>Whole genomes of Flavobacteriaceae.</title>
        <authorList>
            <person name="Stine C."/>
            <person name="Li C."/>
            <person name="Tadesse D."/>
        </authorList>
    </citation>
    <scope>NUCLEOTIDE SEQUENCE [LARGE SCALE GENOMIC DNA]</scope>
    <source>
        <strain evidence="2 3">ATCC 29551</strain>
    </source>
</reference>
<evidence type="ECO:0000256" key="1">
    <source>
        <dbReference type="SAM" id="SignalP"/>
    </source>
</evidence>
<evidence type="ECO:0000313" key="3">
    <source>
        <dbReference type="Proteomes" id="UP000198424"/>
    </source>
</evidence>
<protein>
    <recommendedName>
        <fullName evidence="4">Outer membrane protein/protective antigen OMA87</fullName>
    </recommendedName>
</protein>
<dbReference type="Gene3D" id="3.10.20.310">
    <property type="entry name" value="membrane protein fhac"/>
    <property type="match status" value="1"/>
</dbReference>
<dbReference type="EMBL" id="MUGY01000028">
    <property type="protein sequence ID" value="OXA90359.1"/>
    <property type="molecule type" value="Genomic_DNA"/>
</dbReference>
<proteinExistence type="predicted"/>
<accession>A0ABX4CB86</accession>
<evidence type="ECO:0008006" key="4">
    <source>
        <dbReference type="Google" id="ProtNLM"/>
    </source>
</evidence>
<dbReference type="Proteomes" id="UP000198424">
    <property type="component" value="Unassembled WGS sequence"/>
</dbReference>
<sequence length="605" mass="69972">MKLFQYKTYLLLIIVCFCYTSSFSQVNKPKKDSTEMYSKIKSYTQKHKFTNFFHRYIFRSTRPKKNNELIQKVDTTNYDGKIIRKITIVTLDPFGYSESDSTVTPRNWGERTGNRLHLKTKQFTIRNLLLFKKNTPYDAYKIQESERIIRSQKYINTVSIRGELPNVQSDSVDVTIRVLDSWSYIPKFSISSTQVGIGLKDKNFFGTGQQLEYKFTNRFSDGKNANDFTYTVPNIKNTFINVTAKYNNDLDNNYNKSINIERPFFSPLTRWAGGVYIGQQFRRDSLQGPDLKYSFQNFKYNSQDAWLGKAFPIFKEKERKTNLIVSGRILNVDYIESPEPEYDPVGFYSDEKLMLTGIGINTREFVKDNYIFRNGATEDVATGRIFGITAGYQYKNTLWRPYLGAQASFGDYHKWGFFSADFEFGTFFHQSKTYQSAFAFEANYFTNLMKIGNWKLRQFIKPALVIGANREDIVADQLNINGNNGLQGFNSPIYGTSKMVLSLQTQSYAPHSLVGFRVNPFFNYTVAVLGNPDSAMLRNKAYSKITLGLLISNDYLVFSSFQLSISYYPTIPYEGDNVFKTNTFETTDFGLQSFELAKPKLVEYR</sequence>
<name>A0ABX4CB86_FLAHY</name>
<feature type="signal peptide" evidence="1">
    <location>
        <begin position="1"/>
        <end position="24"/>
    </location>
</feature>
<comment type="caution">
    <text evidence="2">The sequence shown here is derived from an EMBL/GenBank/DDBJ whole genome shotgun (WGS) entry which is preliminary data.</text>
</comment>
<keyword evidence="3" id="KW-1185">Reference proteome</keyword>
<feature type="chain" id="PRO_5047544925" description="Outer membrane protein/protective antigen OMA87" evidence="1">
    <location>
        <begin position="25"/>
        <end position="605"/>
    </location>
</feature>
<evidence type="ECO:0000313" key="2">
    <source>
        <dbReference type="EMBL" id="OXA90359.1"/>
    </source>
</evidence>
<gene>
    <name evidence="2" type="ORF">B0A62_19650</name>
</gene>